<dbReference type="AlphaFoldDB" id="A0A914PT83"/>
<comment type="caution">
    <text evidence="1">Lacks conserved residue(s) required for the propagation of feature annotation.</text>
</comment>
<feature type="disulfide bond" evidence="1">
    <location>
        <begin position="144"/>
        <end position="178"/>
    </location>
</feature>
<dbReference type="Gene3D" id="1.10.10.1870">
    <property type="entry name" value="ShTK domain-like"/>
    <property type="match status" value="1"/>
</dbReference>
<evidence type="ECO:0000313" key="3">
    <source>
        <dbReference type="Proteomes" id="UP000887578"/>
    </source>
</evidence>
<proteinExistence type="predicted"/>
<evidence type="ECO:0000256" key="1">
    <source>
        <dbReference type="PROSITE-ProRule" id="PRU01005"/>
    </source>
</evidence>
<sequence>MAISSKYLFYYIRIFALFHESFSALTAATKCLDSAGTEFLESAFACENIRDDAECAGIFRQAIVESPAQVDINCPNPIMEVVANQCAKRCGLCCEQDEFTCGDDETSPIDCIQNRHKCRDPEWTYVMEYFCPGTCGACLSGSFCRDLNPGCTTMRQLCNDMNFMGFMTARCARTCRKCNTTTLSTSVSNTTTSSCTVQCTDTATNCAANIGFCNNGQYFNLMSQKCPATCGRCSNYGISTCTDTNSNCAAWVSNGFCSNAFYSNEQKRQFCGRSCNLC</sequence>
<reference evidence="4" key="1">
    <citation type="submission" date="2022-11" db="UniProtKB">
        <authorList>
            <consortium name="WormBaseParasite"/>
        </authorList>
    </citation>
    <scope>IDENTIFICATION</scope>
</reference>
<feature type="domain" description="ShKT" evidence="2">
    <location>
        <begin position="199"/>
        <end position="233"/>
    </location>
</feature>
<keyword evidence="1" id="KW-1015">Disulfide bond</keyword>
<protein>
    <submittedName>
        <fullName evidence="4">ShKT domain-containing protein</fullName>
    </submittedName>
</protein>
<keyword evidence="3" id="KW-1185">Reference proteome</keyword>
<accession>A0A914PT83</accession>
<dbReference type="PANTHER" id="PTHR21724:SF109">
    <property type="entry name" value="SHKT DOMAIN-CONTAINING PROTEIN"/>
    <property type="match status" value="1"/>
</dbReference>
<dbReference type="SMART" id="SM00254">
    <property type="entry name" value="ShKT"/>
    <property type="match status" value="4"/>
</dbReference>
<name>A0A914PT83_9BILA</name>
<evidence type="ECO:0000313" key="4">
    <source>
        <dbReference type="WBParaSite" id="PDA_v2.g2190.t1"/>
    </source>
</evidence>
<dbReference type="InterPro" id="IPR003582">
    <property type="entry name" value="ShKT_dom"/>
</dbReference>
<dbReference type="WBParaSite" id="PDA_v2.g2190.t1">
    <property type="protein sequence ID" value="PDA_v2.g2190.t1"/>
    <property type="gene ID" value="PDA_v2.g2190"/>
</dbReference>
<feature type="domain" description="ShKT" evidence="2">
    <location>
        <begin position="144"/>
        <end position="178"/>
    </location>
</feature>
<dbReference type="Pfam" id="PF01549">
    <property type="entry name" value="ShK"/>
    <property type="match status" value="5"/>
</dbReference>
<feature type="disulfide bond" evidence="1">
    <location>
        <begin position="199"/>
        <end position="233"/>
    </location>
</feature>
<dbReference type="Gene3D" id="1.10.10.1940">
    <property type="match status" value="2"/>
</dbReference>
<evidence type="ECO:0000259" key="2">
    <source>
        <dbReference type="PROSITE" id="PS51670"/>
    </source>
</evidence>
<organism evidence="3 4">
    <name type="scientific">Panagrolaimus davidi</name>
    <dbReference type="NCBI Taxonomy" id="227884"/>
    <lineage>
        <taxon>Eukaryota</taxon>
        <taxon>Metazoa</taxon>
        <taxon>Ecdysozoa</taxon>
        <taxon>Nematoda</taxon>
        <taxon>Chromadorea</taxon>
        <taxon>Rhabditida</taxon>
        <taxon>Tylenchina</taxon>
        <taxon>Panagrolaimomorpha</taxon>
        <taxon>Panagrolaimoidea</taxon>
        <taxon>Panagrolaimidae</taxon>
        <taxon>Panagrolaimus</taxon>
    </lineage>
</organism>
<feature type="domain" description="ShKT" evidence="2">
    <location>
        <begin position="241"/>
        <end position="278"/>
    </location>
</feature>
<dbReference type="Proteomes" id="UP000887578">
    <property type="component" value="Unplaced"/>
</dbReference>
<dbReference type="PROSITE" id="PS51670">
    <property type="entry name" value="SHKT"/>
    <property type="match status" value="3"/>
</dbReference>
<dbReference type="PANTHER" id="PTHR21724">
    <property type="entry name" value="SHKT DOMAIN-CONTAINING PROTEIN"/>
    <property type="match status" value="1"/>
</dbReference>